<proteinExistence type="predicted"/>
<dbReference type="PANTHER" id="PTHR37947">
    <property type="entry name" value="BLL2462 PROTEIN"/>
    <property type="match status" value="1"/>
</dbReference>
<sequence length="143" mass="15738">MYDEGIPQLKLNGAPLDLALTGRNTYETSVNPVNIGINDISGYPLAVNYALEYRDVGLNKDIEPLIAATGGKIYTEKEARASLLKDARQNSQKESNEPVSLKIYVLLAALVLYLAEVIARRIKEMRRLTQAQGETGTEEKEAA</sequence>
<comment type="caution">
    <text evidence="1">The sequence shown here is derived from an EMBL/GenBank/DDBJ whole genome shotgun (WGS) entry which is preliminary data.</text>
</comment>
<gene>
    <name evidence="1" type="ORF">SDC9_152291</name>
</gene>
<evidence type="ECO:0000313" key="1">
    <source>
        <dbReference type="EMBL" id="MPN05041.1"/>
    </source>
</evidence>
<reference evidence="1" key="1">
    <citation type="submission" date="2019-08" db="EMBL/GenBank/DDBJ databases">
        <authorList>
            <person name="Kucharzyk K."/>
            <person name="Murdoch R.W."/>
            <person name="Higgins S."/>
            <person name="Loffler F."/>
        </authorList>
    </citation>
    <scope>NUCLEOTIDE SEQUENCE</scope>
</reference>
<name>A0A645ESN2_9ZZZZ</name>
<dbReference type="EMBL" id="VSSQ01050946">
    <property type="protein sequence ID" value="MPN05041.1"/>
    <property type="molecule type" value="Genomic_DNA"/>
</dbReference>
<dbReference type="PANTHER" id="PTHR37947:SF1">
    <property type="entry name" value="BLL2462 PROTEIN"/>
    <property type="match status" value="1"/>
</dbReference>
<dbReference type="AlphaFoldDB" id="A0A645ESN2"/>
<protein>
    <submittedName>
        <fullName evidence="1">Uncharacterized protein</fullName>
    </submittedName>
</protein>
<accession>A0A645ESN2</accession>
<organism evidence="1">
    <name type="scientific">bioreactor metagenome</name>
    <dbReference type="NCBI Taxonomy" id="1076179"/>
    <lineage>
        <taxon>unclassified sequences</taxon>
        <taxon>metagenomes</taxon>
        <taxon>ecological metagenomes</taxon>
    </lineage>
</organism>